<reference evidence="7" key="2">
    <citation type="submission" date="2025-09" db="UniProtKB">
        <authorList>
            <consortium name="Ensembl"/>
        </authorList>
    </citation>
    <scope>IDENTIFICATION</scope>
</reference>
<dbReference type="GeneTree" id="ENSGT00940000159087"/>
<evidence type="ECO:0000256" key="5">
    <source>
        <dbReference type="ARBA" id="ARBA00023136"/>
    </source>
</evidence>
<dbReference type="Pfam" id="PF05653">
    <property type="entry name" value="Mg_trans_NIPA"/>
    <property type="match status" value="1"/>
</dbReference>
<evidence type="ECO:0000256" key="6">
    <source>
        <dbReference type="SAM" id="Phobius"/>
    </source>
</evidence>
<evidence type="ECO:0000313" key="8">
    <source>
        <dbReference type="Proteomes" id="UP000472277"/>
    </source>
</evidence>
<dbReference type="GO" id="GO:0015095">
    <property type="term" value="F:magnesium ion transmembrane transporter activity"/>
    <property type="evidence" value="ECO:0007669"/>
    <property type="project" value="InterPro"/>
</dbReference>
<keyword evidence="3 6" id="KW-0812">Transmembrane</keyword>
<name>A0A673WDB4_SALTR</name>
<evidence type="ECO:0000256" key="2">
    <source>
        <dbReference type="ARBA" id="ARBA00007230"/>
    </source>
</evidence>
<comment type="subcellular location">
    <subcellularLocation>
        <location evidence="1">Membrane</location>
        <topology evidence="1">Multi-pass membrane protein</topology>
    </subcellularLocation>
</comment>
<dbReference type="InterPro" id="IPR008521">
    <property type="entry name" value="Mg_trans_NIPA"/>
</dbReference>
<feature type="transmembrane region" description="Helical" evidence="6">
    <location>
        <begin position="46"/>
        <end position="66"/>
    </location>
</feature>
<keyword evidence="5 6" id="KW-0472">Membrane</keyword>
<accession>A0A673WDB4</accession>
<dbReference type="InParanoid" id="A0A673WDB4"/>
<dbReference type="Ensembl" id="ENSSTUT00000007141.1">
    <property type="protein sequence ID" value="ENSSTUP00000006712.1"/>
    <property type="gene ID" value="ENSSTUG00000003297.1"/>
</dbReference>
<evidence type="ECO:0000313" key="7">
    <source>
        <dbReference type="Ensembl" id="ENSSTUP00000006712.1"/>
    </source>
</evidence>
<sequence length="124" mass="13502">MRLLCLSKTAVCLVNGETGLLNTSFTDNHNATETGLSAVGNNWSSYNFWIGLTLAVLSAFLIGGSVMLKKKALLRLAYFFVVCVCAIEGGHGNVKDWLWWGGLLTSEFVLSSSKIYSQYSPEAL</sequence>
<reference evidence="7" key="1">
    <citation type="submission" date="2025-08" db="UniProtKB">
        <authorList>
            <consortium name="Ensembl"/>
        </authorList>
    </citation>
    <scope>IDENTIFICATION</scope>
</reference>
<feature type="transmembrane region" description="Helical" evidence="6">
    <location>
        <begin position="73"/>
        <end position="91"/>
    </location>
</feature>
<dbReference type="OMA" id="SAVGNNW"/>
<evidence type="ECO:0000256" key="3">
    <source>
        <dbReference type="ARBA" id="ARBA00022692"/>
    </source>
</evidence>
<proteinExistence type="inferred from homology"/>
<organism evidence="7 8">
    <name type="scientific">Salmo trutta</name>
    <name type="common">Brown trout</name>
    <dbReference type="NCBI Taxonomy" id="8032"/>
    <lineage>
        <taxon>Eukaryota</taxon>
        <taxon>Metazoa</taxon>
        <taxon>Chordata</taxon>
        <taxon>Craniata</taxon>
        <taxon>Vertebrata</taxon>
        <taxon>Euteleostomi</taxon>
        <taxon>Actinopterygii</taxon>
        <taxon>Neopterygii</taxon>
        <taxon>Teleostei</taxon>
        <taxon>Protacanthopterygii</taxon>
        <taxon>Salmoniformes</taxon>
        <taxon>Salmonidae</taxon>
        <taxon>Salmoninae</taxon>
        <taxon>Salmo</taxon>
    </lineage>
</organism>
<evidence type="ECO:0000256" key="4">
    <source>
        <dbReference type="ARBA" id="ARBA00022989"/>
    </source>
</evidence>
<dbReference type="AlphaFoldDB" id="A0A673WDB4"/>
<dbReference type="Proteomes" id="UP000472277">
    <property type="component" value="Chromosome 15"/>
</dbReference>
<comment type="similarity">
    <text evidence="2">Belongs to the NIPA family.</text>
</comment>
<evidence type="ECO:0000256" key="1">
    <source>
        <dbReference type="ARBA" id="ARBA00004141"/>
    </source>
</evidence>
<keyword evidence="4 6" id="KW-1133">Transmembrane helix</keyword>
<dbReference type="GO" id="GO:0016020">
    <property type="term" value="C:membrane"/>
    <property type="evidence" value="ECO:0007669"/>
    <property type="project" value="UniProtKB-SubCell"/>
</dbReference>
<keyword evidence="8" id="KW-1185">Reference proteome</keyword>
<protein>
    <submittedName>
        <fullName evidence="7">Uncharacterized protein</fullName>
    </submittedName>
</protein>